<dbReference type="Proteomes" id="UP000092555">
    <property type="component" value="Unassembled WGS sequence"/>
</dbReference>
<protein>
    <submittedName>
        <fullName evidence="1">Uncharacterized protein</fullName>
    </submittedName>
</protein>
<sequence>MNAPGLSCVCGPAHLLQSSSTKVTFLYIHAPRMPAFGNVPGVNPRILVQPRYYCYKLSPASFSSPNFEFQMYDEMWNGHV</sequence>
<accession>A0A1A0HJX9</accession>
<evidence type="ECO:0000313" key="1">
    <source>
        <dbReference type="EMBL" id="OBA24118.1"/>
    </source>
</evidence>
<evidence type="ECO:0000313" key="2">
    <source>
        <dbReference type="Proteomes" id="UP000092555"/>
    </source>
</evidence>
<gene>
    <name evidence="1" type="ORF">METBIDRAFT_118101</name>
</gene>
<name>A0A1A0HJX9_9ASCO</name>
<dbReference type="RefSeq" id="XP_018714599.1">
    <property type="nucleotide sequence ID" value="XM_018854096.1"/>
</dbReference>
<proteinExistence type="predicted"/>
<organism evidence="1 2">
    <name type="scientific">Metschnikowia bicuspidata var. bicuspidata NRRL YB-4993</name>
    <dbReference type="NCBI Taxonomy" id="869754"/>
    <lineage>
        <taxon>Eukaryota</taxon>
        <taxon>Fungi</taxon>
        <taxon>Dikarya</taxon>
        <taxon>Ascomycota</taxon>
        <taxon>Saccharomycotina</taxon>
        <taxon>Pichiomycetes</taxon>
        <taxon>Metschnikowiaceae</taxon>
        <taxon>Metschnikowia</taxon>
    </lineage>
</organism>
<keyword evidence="2" id="KW-1185">Reference proteome</keyword>
<dbReference type="GeneID" id="30027072"/>
<reference evidence="1 2" key="1">
    <citation type="submission" date="2016-05" db="EMBL/GenBank/DDBJ databases">
        <title>Comparative genomics of biotechnologically important yeasts.</title>
        <authorList>
            <consortium name="DOE Joint Genome Institute"/>
            <person name="Riley R."/>
            <person name="Haridas S."/>
            <person name="Wolfe K.H."/>
            <person name="Lopes M.R."/>
            <person name="Hittinger C.T."/>
            <person name="Goker M."/>
            <person name="Salamov A."/>
            <person name="Wisecaver J."/>
            <person name="Long T.M."/>
            <person name="Aerts A.L."/>
            <person name="Barry K."/>
            <person name="Choi C."/>
            <person name="Clum A."/>
            <person name="Coughlan A.Y."/>
            <person name="Deshpande S."/>
            <person name="Douglass A.P."/>
            <person name="Hanson S.J."/>
            <person name="Klenk H.-P."/>
            <person name="LaButti K."/>
            <person name="Lapidus A."/>
            <person name="Lindquist E."/>
            <person name="Lipzen A."/>
            <person name="Meier-kolthoff J.P."/>
            <person name="Ohm R.A."/>
            <person name="Otillar R.P."/>
            <person name="Pangilinan J."/>
            <person name="Peng Y."/>
            <person name="Rokas A."/>
            <person name="Rosa C.A."/>
            <person name="Scheuner C."/>
            <person name="Sibirny A.A."/>
            <person name="Slot J.C."/>
            <person name="Stielow J.B."/>
            <person name="Sun H."/>
            <person name="Kurtzman C.P."/>
            <person name="Blackwell M."/>
            <person name="Grigoriev I.V."/>
            <person name="Jeffries T.W."/>
        </authorList>
    </citation>
    <scope>NUCLEOTIDE SEQUENCE [LARGE SCALE GENOMIC DNA]</scope>
    <source>
        <strain evidence="1 2">NRRL YB-4993</strain>
    </source>
</reference>
<dbReference type="AlphaFoldDB" id="A0A1A0HJX9"/>
<comment type="caution">
    <text evidence="1">The sequence shown here is derived from an EMBL/GenBank/DDBJ whole genome shotgun (WGS) entry which is preliminary data.</text>
</comment>
<dbReference type="EMBL" id="LXTC01000001">
    <property type="protein sequence ID" value="OBA24118.1"/>
    <property type="molecule type" value="Genomic_DNA"/>
</dbReference>